<protein>
    <submittedName>
        <fullName evidence="1">Uncharacterized protein</fullName>
    </submittedName>
</protein>
<reference evidence="1" key="1">
    <citation type="submission" date="2023-07" db="EMBL/GenBank/DDBJ databases">
        <title>draft genome sequence of fig (Ficus carica).</title>
        <authorList>
            <person name="Takahashi T."/>
            <person name="Nishimura K."/>
        </authorList>
    </citation>
    <scope>NUCLEOTIDE SEQUENCE</scope>
</reference>
<evidence type="ECO:0000313" key="2">
    <source>
        <dbReference type="Proteomes" id="UP001187192"/>
    </source>
</evidence>
<dbReference type="AlphaFoldDB" id="A0AA87ZWW7"/>
<dbReference type="EMBL" id="BTGU01000011">
    <property type="protein sequence ID" value="GMN40470.1"/>
    <property type="molecule type" value="Genomic_DNA"/>
</dbReference>
<sequence>MTDTTSLLGLTQLQSTPQLMTSPVASGEIFLRGDAITRPNLISIFMLMEEEV</sequence>
<keyword evidence="2" id="KW-1185">Reference proteome</keyword>
<comment type="caution">
    <text evidence="1">The sequence shown here is derived from an EMBL/GenBank/DDBJ whole genome shotgun (WGS) entry which is preliminary data.</text>
</comment>
<proteinExistence type="predicted"/>
<organism evidence="1 2">
    <name type="scientific">Ficus carica</name>
    <name type="common">Common fig</name>
    <dbReference type="NCBI Taxonomy" id="3494"/>
    <lineage>
        <taxon>Eukaryota</taxon>
        <taxon>Viridiplantae</taxon>
        <taxon>Streptophyta</taxon>
        <taxon>Embryophyta</taxon>
        <taxon>Tracheophyta</taxon>
        <taxon>Spermatophyta</taxon>
        <taxon>Magnoliopsida</taxon>
        <taxon>eudicotyledons</taxon>
        <taxon>Gunneridae</taxon>
        <taxon>Pentapetalae</taxon>
        <taxon>rosids</taxon>
        <taxon>fabids</taxon>
        <taxon>Rosales</taxon>
        <taxon>Moraceae</taxon>
        <taxon>Ficeae</taxon>
        <taxon>Ficus</taxon>
    </lineage>
</organism>
<accession>A0AA87ZWW7</accession>
<gene>
    <name evidence="1" type="ORF">TIFTF001_009702</name>
</gene>
<evidence type="ECO:0000313" key="1">
    <source>
        <dbReference type="EMBL" id="GMN40470.1"/>
    </source>
</evidence>
<dbReference type="Proteomes" id="UP001187192">
    <property type="component" value="Unassembled WGS sequence"/>
</dbReference>
<name>A0AA87ZWW7_FICCA</name>